<gene>
    <name evidence="2" type="ORF">CLPU_36c00110</name>
</gene>
<protein>
    <submittedName>
        <fullName evidence="2">Uncharacterized protein</fullName>
    </submittedName>
</protein>
<evidence type="ECO:0000313" key="2">
    <source>
        <dbReference type="EMBL" id="KNF06995.1"/>
    </source>
</evidence>
<comment type="caution">
    <text evidence="2">The sequence shown here is derived from an EMBL/GenBank/DDBJ whole genome shotgun (WGS) entry which is preliminary data.</text>
</comment>
<evidence type="ECO:0000256" key="1">
    <source>
        <dbReference type="SAM" id="Phobius"/>
    </source>
</evidence>
<dbReference type="EMBL" id="LGSS01000036">
    <property type="protein sequence ID" value="KNF06995.1"/>
    <property type="molecule type" value="Genomic_DNA"/>
</dbReference>
<keyword evidence="1" id="KW-1133">Transmembrane helix</keyword>
<feature type="transmembrane region" description="Helical" evidence="1">
    <location>
        <begin position="46"/>
        <end position="67"/>
    </location>
</feature>
<proteinExistence type="predicted"/>
<accession>A0A0L0W6W0</accession>
<dbReference type="AlphaFoldDB" id="A0A0L0W6W0"/>
<evidence type="ECO:0000313" key="3">
    <source>
        <dbReference type="Proteomes" id="UP000037267"/>
    </source>
</evidence>
<dbReference type="Proteomes" id="UP000037267">
    <property type="component" value="Unassembled WGS sequence"/>
</dbReference>
<keyword evidence="1" id="KW-0812">Transmembrane</keyword>
<reference evidence="3" key="1">
    <citation type="submission" date="2015-07" db="EMBL/GenBank/DDBJ databases">
        <title>Draft genome sequence of the purine-degrading Gottschalkia purinilyticum DSM 1384 (formerly Clostridium purinilyticum).</title>
        <authorList>
            <person name="Poehlein A."/>
            <person name="Schiel-Bengelsdorf B."/>
            <person name="Bengelsdorf F.R."/>
            <person name="Daniel R."/>
            <person name="Duerre P."/>
        </authorList>
    </citation>
    <scope>NUCLEOTIDE SEQUENCE [LARGE SCALE GENOMIC DNA]</scope>
    <source>
        <strain evidence="3">DSM 1384</strain>
    </source>
</reference>
<dbReference type="STRING" id="1503.CLPU_36c00110"/>
<feature type="transmembrane region" description="Helical" evidence="1">
    <location>
        <begin position="21"/>
        <end position="40"/>
    </location>
</feature>
<sequence>MSDKSVNNTTNHNTTIDITTGGWLGMLTIVFTIAKILNLIDWSWWLVFAPVLIPTGLAAIIVAIVMIRG</sequence>
<keyword evidence="1" id="KW-0472">Membrane</keyword>
<dbReference type="OrthoDB" id="4578823at2"/>
<keyword evidence="3" id="KW-1185">Reference proteome</keyword>
<organism evidence="2 3">
    <name type="scientific">Gottschalkia purinilytica</name>
    <name type="common">Clostridium purinilyticum</name>
    <dbReference type="NCBI Taxonomy" id="1503"/>
    <lineage>
        <taxon>Bacteria</taxon>
        <taxon>Bacillati</taxon>
        <taxon>Bacillota</taxon>
        <taxon>Tissierellia</taxon>
        <taxon>Tissierellales</taxon>
        <taxon>Gottschalkiaceae</taxon>
        <taxon>Gottschalkia</taxon>
    </lineage>
</organism>
<name>A0A0L0W6W0_GOTPU</name>
<dbReference type="RefSeq" id="WP_050379067.1">
    <property type="nucleotide sequence ID" value="NZ_LGSS01000036.1"/>
</dbReference>